<dbReference type="PROSITE" id="PS50244">
    <property type="entry name" value="S5A_REDUCTASE"/>
    <property type="match status" value="1"/>
</dbReference>
<reference evidence="13" key="2">
    <citation type="submission" date="2025-09" db="UniProtKB">
        <authorList>
            <consortium name="Ensembl"/>
        </authorList>
    </citation>
    <scope>IDENTIFICATION</scope>
</reference>
<reference evidence="13" key="1">
    <citation type="submission" date="2025-08" db="UniProtKB">
        <authorList>
            <consortium name="Ensembl"/>
        </authorList>
    </citation>
    <scope>IDENTIFICATION</scope>
</reference>
<organism evidence="13 14">
    <name type="scientific">Oncorhynchus kisutch</name>
    <name type="common">Coho salmon</name>
    <name type="synonym">Salmo kisutch</name>
    <dbReference type="NCBI Taxonomy" id="8019"/>
    <lineage>
        <taxon>Eukaryota</taxon>
        <taxon>Metazoa</taxon>
        <taxon>Chordata</taxon>
        <taxon>Craniata</taxon>
        <taxon>Vertebrata</taxon>
        <taxon>Euteleostomi</taxon>
        <taxon>Actinopterygii</taxon>
        <taxon>Neopterygii</taxon>
        <taxon>Teleostei</taxon>
        <taxon>Protacanthopterygii</taxon>
        <taxon>Salmoniformes</taxon>
        <taxon>Salmonidae</taxon>
        <taxon>Salmoninae</taxon>
        <taxon>Oncorhynchus</taxon>
    </lineage>
</organism>
<dbReference type="GO" id="GO:0007548">
    <property type="term" value="P:sex differentiation"/>
    <property type="evidence" value="ECO:0007669"/>
    <property type="project" value="UniProtKB-KW"/>
</dbReference>
<sequence>MAQRRGVGFRWRTFWIPTSSVISIFATQTGPLSVLGTVPLADVFLRLEPCVGGGGLLSRLFPLFPSVAGHEDLKEEKEKKGEKERGIIMECKENVIHFLSWGFIVGAVAYLLQQTRTQTPYGRYVTSDGTPGRTCPAKLAWFLQELPSFLVPMLLLLSTDTQPSLGKDLLLWTFCLHYFQRTFIYSLLTKGRPSPLYIVFSALVFCSVNGFLQGHYMLHCATYDDTWQTDIRLGTGLLMFFLGMAINIHSDHILLNLRKPGEVVYKIPKGGMFEYVSGANFFGEILEWCGYALATWSLTTFSFALFTMCSIGPRAYHHHRYYQEKFEDYPRSRKAVIPFIL</sequence>
<evidence type="ECO:0000256" key="5">
    <source>
        <dbReference type="ARBA" id="ARBA00022928"/>
    </source>
</evidence>
<dbReference type="EC" id="1.3.1.22" evidence="3"/>
<evidence type="ECO:0000256" key="10">
    <source>
        <dbReference type="ARBA" id="ARBA00049397"/>
    </source>
</evidence>
<dbReference type="InterPro" id="IPR001104">
    <property type="entry name" value="3-oxo-5_a-steroid_4-DH_C"/>
</dbReference>
<comment type="similarity">
    <text evidence="2">Belongs to the steroid 5-alpha reductase family.</text>
</comment>
<evidence type="ECO:0000256" key="4">
    <source>
        <dbReference type="ARBA" id="ARBA00022692"/>
    </source>
</evidence>
<keyword evidence="6 11" id="KW-1133">Transmembrane helix</keyword>
<dbReference type="PANTHER" id="PTHR10556:SF37">
    <property type="entry name" value="3-OXO-5-ALPHA-STEROID 4-DEHYDROGENASE 2"/>
    <property type="match status" value="1"/>
</dbReference>
<evidence type="ECO:0000313" key="13">
    <source>
        <dbReference type="Ensembl" id="ENSOKIP00005062249.1"/>
    </source>
</evidence>
<evidence type="ECO:0000256" key="8">
    <source>
        <dbReference type="ARBA" id="ARBA00023136"/>
    </source>
</evidence>
<dbReference type="InterPro" id="IPR039357">
    <property type="entry name" value="SRD5A/TECR"/>
</dbReference>
<dbReference type="Ensembl" id="ENSOKIT00005066153.1">
    <property type="protein sequence ID" value="ENSOKIP00005062249.1"/>
    <property type="gene ID" value="ENSOKIG00005026675.1"/>
</dbReference>
<comment type="catalytic activity">
    <reaction evidence="10">
        <text>17beta-hydroxy-5alpha-androstan-3-one + NADP(+) = testosterone + NADPH + H(+)</text>
        <dbReference type="Rhea" id="RHEA:50820"/>
        <dbReference type="ChEBI" id="CHEBI:15378"/>
        <dbReference type="ChEBI" id="CHEBI:16330"/>
        <dbReference type="ChEBI" id="CHEBI:17347"/>
        <dbReference type="ChEBI" id="CHEBI:57783"/>
        <dbReference type="ChEBI" id="CHEBI:58349"/>
        <dbReference type="EC" id="1.3.1.22"/>
    </reaction>
    <physiologicalReaction direction="right-to-left" evidence="10">
        <dbReference type="Rhea" id="RHEA:50822"/>
    </physiologicalReaction>
</comment>
<keyword evidence="7" id="KW-0560">Oxidoreductase</keyword>
<dbReference type="GO" id="GO:0006702">
    <property type="term" value="P:androgen biosynthetic process"/>
    <property type="evidence" value="ECO:0007669"/>
    <property type="project" value="UniProtKB-ARBA"/>
</dbReference>
<comment type="subcellular location">
    <subcellularLocation>
        <location evidence="1">Microsome membrane</location>
        <topology evidence="1">Multi-pass membrane protein</topology>
    </subcellularLocation>
</comment>
<dbReference type="AlphaFoldDB" id="A0A8C7MLD4"/>
<evidence type="ECO:0000259" key="12">
    <source>
        <dbReference type="Pfam" id="PF02544"/>
    </source>
</evidence>
<accession>A0A8C7MLD4</accession>
<feature type="transmembrane region" description="Helical" evidence="11">
    <location>
        <begin position="194"/>
        <end position="212"/>
    </location>
</feature>
<feature type="transmembrane region" description="Helical" evidence="11">
    <location>
        <begin position="95"/>
        <end position="112"/>
    </location>
</feature>
<name>A0A8C7MLD4_ONCKI</name>
<dbReference type="GO" id="GO:0047751">
    <property type="term" value="F:3-oxo-5-alpha-steroid 4-dehydrogenase (NADP+) activity"/>
    <property type="evidence" value="ECO:0007669"/>
    <property type="project" value="UniProtKB-EC"/>
</dbReference>
<protein>
    <recommendedName>
        <fullName evidence="3">3-oxo-5alpha-steroid 4-dehydrogenase (NADP(+))</fullName>
        <ecNumber evidence="3">1.3.1.22</ecNumber>
    </recommendedName>
</protein>
<keyword evidence="5" id="KW-0221">Differentiation</keyword>
<feature type="transmembrane region" description="Helical" evidence="11">
    <location>
        <begin position="291"/>
        <end position="311"/>
    </location>
</feature>
<dbReference type="Pfam" id="PF02544">
    <property type="entry name" value="Steroid_dh"/>
    <property type="match status" value="1"/>
</dbReference>
<gene>
    <name evidence="13" type="primary">SRD5A2</name>
    <name evidence="13" type="synonym">LOC109890015</name>
</gene>
<keyword evidence="4 11" id="KW-0812">Transmembrane</keyword>
<feature type="transmembrane region" description="Helical" evidence="11">
    <location>
        <begin position="233"/>
        <end position="250"/>
    </location>
</feature>
<evidence type="ECO:0000256" key="1">
    <source>
        <dbReference type="ARBA" id="ARBA00004154"/>
    </source>
</evidence>
<evidence type="ECO:0000256" key="7">
    <source>
        <dbReference type="ARBA" id="ARBA00023002"/>
    </source>
</evidence>
<evidence type="ECO:0000256" key="11">
    <source>
        <dbReference type="SAM" id="Phobius"/>
    </source>
</evidence>
<dbReference type="FunFam" id="1.20.120.1630:FF:000002">
    <property type="entry name" value="Steroid 5 alpha-reductase 1"/>
    <property type="match status" value="1"/>
</dbReference>
<dbReference type="Gene3D" id="1.20.120.1630">
    <property type="match status" value="1"/>
</dbReference>
<dbReference type="PANTHER" id="PTHR10556">
    <property type="entry name" value="3-OXO-5-ALPHA-STEROID 4-DEHYDROGENASE"/>
    <property type="match status" value="1"/>
</dbReference>
<evidence type="ECO:0000256" key="3">
    <source>
        <dbReference type="ARBA" id="ARBA00012049"/>
    </source>
</evidence>
<dbReference type="Proteomes" id="UP000694557">
    <property type="component" value="Unassembled WGS sequence"/>
</dbReference>
<comment type="catalytic activity">
    <reaction evidence="9">
        <text>5alpha-pregnane-3,20-dione + NADP(+) = progesterone + NADPH + H(+)</text>
        <dbReference type="Rhea" id="RHEA:21952"/>
        <dbReference type="ChEBI" id="CHEBI:15378"/>
        <dbReference type="ChEBI" id="CHEBI:17026"/>
        <dbReference type="ChEBI" id="CHEBI:28952"/>
        <dbReference type="ChEBI" id="CHEBI:57783"/>
        <dbReference type="ChEBI" id="CHEBI:58349"/>
        <dbReference type="EC" id="1.3.1.22"/>
    </reaction>
    <physiologicalReaction direction="right-to-left" evidence="9">
        <dbReference type="Rhea" id="RHEA:21954"/>
    </physiologicalReaction>
</comment>
<evidence type="ECO:0000313" key="14">
    <source>
        <dbReference type="Proteomes" id="UP000694557"/>
    </source>
</evidence>
<feature type="domain" description="3-oxo-5-alpha-steroid 4-dehydrogenase C-terminal" evidence="12">
    <location>
        <begin position="193"/>
        <end position="341"/>
    </location>
</feature>
<keyword evidence="5" id="KW-0726">Sexual differentiation</keyword>
<keyword evidence="8 11" id="KW-0472">Membrane</keyword>
<evidence type="ECO:0000256" key="9">
    <source>
        <dbReference type="ARBA" id="ARBA00048292"/>
    </source>
</evidence>
<dbReference type="GeneTree" id="ENSGT00950000182886"/>
<evidence type="ECO:0000256" key="2">
    <source>
        <dbReference type="ARBA" id="ARBA00007742"/>
    </source>
</evidence>
<evidence type="ECO:0000256" key="6">
    <source>
        <dbReference type="ARBA" id="ARBA00022989"/>
    </source>
</evidence>
<keyword evidence="14" id="KW-1185">Reference proteome</keyword>
<proteinExistence type="inferred from homology"/>